<evidence type="ECO:0000313" key="3">
    <source>
        <dbReference type="Proteomes" id="UP001524501"/>
    </source>
</evidence>
<evidence type="ECO:0000256" key="1">
    <source>
        <dbReference type="SAM" id="Phobius"/>
    </source>
</evidence>
<feature type="transmembrane region" description="Helical" evidence="1">
    <location>
        <begin position="6"/>
        <end position="24"/>
    </location>
</feature>
<organism evidence="2 3">
    <name type="scientific">Rhodococcus tibetensis</name>
    <dbReference type="NCBI Taxonomy" id="2965064"/>
    <lineage>
        <taxon>Bacteria</taxon>
        <taxon>Bacillati</taxon>
        <taxon>Actinomycetota</taxon>
        <taxon>Actinomycetes</taxon>
        <taxon>Mycobacteriales</taxon>
        <taxon>Nocardiaceae</taxon>
        <taxon>Rhodococcus</taxon>
    </lineage>
</organism>
<dbReference type="RefSeq" id="WP_255971843.1">
    <property type="nucleotide sequence ID" value="NZ_JANFQF010000017.1"/>
</dbReference>
<protein>
    <submittedName>
        <fullName evidence="2">Uncharacterized protein</fullName>
    </submittedName>
</protein>
<reference evidence="2 3" key="1">
    <citation type="submission" date="2022-07" db="EMBL/GenBank/DDBJ databases">
        <title>Degradation activity of malathion, p-nitrophenol and potential low-temperature adaptation strategy of Rhodococcus sp. FXJ9.536.</title>
        <authorList>
            <person name="Huang J."/>
            <person name="Huang Y."/>
        </authorList>
    </citation>
    <scope>NUCLEOTIDE SEQUENCE [LARGE SCALE GENOMIC DNA]</scope>
    <source>
        <strain evidence="2 3">FXJ9.536</strain>
    </source>
</reference>
<keyword evidence="1" id="KW-1133">Transmembrane helix</keyword>
<keyword evidence="1" id="KW-0812">Transmembrane</keyword>
<keyword evidence="3" id="KW-1185">Reference proteome</keyword>
<name>A0ABT1QG72_9NOCA</name>
<evidence type="ECO:0000313" key="2">
    <source>
        <dbReference type="EMBL" id="MCQ4121279.1"/>
    </source>
</evidence>
<gene>
    <name evidence="2" type="ORF">NOF53_19270</name>
</gene>
<dbReference type="EMBL" id="JANFQF010000017">
    <property type="protein sequence ID" value="MCQ4121279.1"/>
    <property type="molecule type" value="Genomic_DNA"/>
</dbReference>
<sequence>MSTHPTAKASLFPLIAAVLAAAILRLRNQAYWRIAEQEAVDQNHDGIPDVYQINLRE</sequence>
<keyword evidence="1" id="KW-0472">Membrane</keyword>
<dbReference type="Proteomes" id="UP001524501">
    <property type="component" value="Unassembled WGS sequence"/>
</dbReference>
<proteinExistence type="predicted"/>
<comment type="caution">
    <text evidence="2">The sequence shown here is derived from an EMBL/GenBank/DDBJ whole genome shotgun (WGS) entry which is preliminary data.</text>
</comment>
<accession>A0ABT1QG72</accession>